<comment type="caution">
    <text evidence="1">The sequence shown here is derived from an EMBL/GenBank/DDBJ whole genome shotgun (WGS) entry which is preliminary data.</text>
</comment>
<dbReference type="EMBL" id="JAIZAY010000013">
    <property type="protein sequence ID" value="KAJ8031136.1"/>
    <property type="molecule type" value="Genomic_DNA"/>
</dbReference>
<name>A0A9Q1BQW2_HOLLE</name>
<evidence type="ECO:0000313" key="1">
    <source>
        <dbReference type="EMBL" id="KAJ8031136.1"/>
    </source>
</evidence>
<dbReference type="OrthoDB" id="425619at2759"/>
<dbReference type="AlphaFoldDB" id="A0A9Q1BQW2"/>
<gene>
    <name evidence="1" type="ORF">HOLleu_27767</name>
</gene>
<dbReference type="InterPro" id="IPR021109">
    <property type="entry name" value="Peptidase_aspartic_dom_sf"/>
</dbReference>
<reference evidence="1" key="1">
    <citation type="submission" date="2021-10" db="EMBL/GenBank/DDBJ databases">
        <title>Tropical sea cucumber genome reveals ecological adaptation and Cuvierian tubules defense mechanism.</title>
        <authorList>
            <person name="Chen T."/>
        </authorList>
    </citation>
    <scope>NUCLEOTIDE SEQUENCE</scope>
    <source>
        <strain evidence="1">Nanhai2018</strain>
        <tissue evidence="1">Muscle</tissue>
    </source>
</reference>
<keyword evidence="2" id="KW-1185">Reference proteome</keyword>
<sequence>MPILGKAKFELEIGAKVLQHQIWVAEVESEGLLGCDFLREFNCVVDMGQGKLSIGGSIIQAEEETVQRESVCFRVTVSETVVLAPFSETVTTGELQGEPDPECWGSCSLWRHLVKRKVYLLPKQLSMCPRK</sequence>
<dbReference type="Gene3D" id="2.40.70.10">
    <property type="entry name" value="Acid Proteases"/>
    <property type="match status" value="1"/>
</dbReference>
<evidence type="ECO:0000313" key="2">
    <source>
        <dbReference type="Proteomes" id="UP001152320"/>
    </source>
</evidence>
<dbReference type="Proteomes" id="UP001152320">
    <property type="component" value="Chromosome 13"/>
</dbReference>
<organism evidence="1 2">
    <name type="scientific">Holothuria leucospilota</name>
    <name type="common">Black long sea cucumber</name>
    <name type="synonym">Mertensiothuria leucospilota</name>
    <dbReference type="NCBI Taxonomy" id="206669"/>
    <lineage>
        <taxon>Eukaryota</taxon>
        <taxon>Metazoa</taxon>
        <taxon>Echinodermata</taxon>
        <taxon>Eleutherozoa</taxon>
        <taxon>Echinozoa</taxon>
        <taxon>Holothuroidea</taxon>
        <taxon>Aspidochirotacea</taxon>
        <taxon>Aspidochirotida</taxon>
        <taxon>Holothuriidae</taxon>
        <taxon>Holothuria</taxon>
    </lineage>
</organism>
<accession>A0A9Q1BQW2</accession>
<protein>
    <submittedName>
        <fullName evidence="1">Uncharacterized protein</fullName>
    </submittedName>
</protein>
<proteinExistence type="predicted"/>